<dbReference type="AlphaFoldDB" id="A0A1I5DFB0"/>
<protein>
    <submittedName>
        <fullName evidence="9">Murein L,D-transpeptidase YafK</fullName>
    </submittedName>
</protein>
<dbReference type="PROSITE" id="PS52029">
    <property type="entry name" value="LD_TPASE"/>
    <property type="match status" value="1"/>
</dbReference>
<evidence type="ECO:0000256" key="4">
    <source>
        <dbReference type="ARBA" id="ARBA00022960"/>
    </source>
</evidence>
<dbReference type="InterPro" id="IPR038063">
    <property type="entry name" value="Transpep_catalytic_dom"/>
</dbReference>
<name>A0A1I5DFB0_9PROT</name>
<dbReference type="InterPro" id="IPR032710">
    <property type="entry name" value="NTF2-like_dom_sf"/>
</dbReference>
<dbReference type="GO" id="GO:0071555">
    <property type="term" value="P:cell wall organization"/>
    <property type="evidence" value="ECO:0007669"/>
    <property type="project" value="UniProtKB-UniRule"/>
</dbReference>
<feature type="active site" description="Nucleophile" evidence="7">
    <location>
        <position position="265"/>
    </location>
</feature>
<dbReference type="GO" id="GO:0004180">
    <property type="term" value="F:carboxypeptidase activity"/>
    <property type="evidence" value="ECO:0007669"/>
    <property type="project" value="UniProtKB-ARBA"/>
</dbReference>
<feature type="active site" description="Proton donor/acceptor" evidence="7">
    <location>
        <position position="248"/>
    </location>
</feature>
<evidence type="ECO:0000256" key="2">
    <source>
        <dbReference type="ARBA" id="ARBA00005992"/>
    </source>
</evidence>
<comment type="similarity">
    <text evidence="2">Belongs to the YkuD family.</text>
</comment>
<dbReference type="GO" id="GO:0008360">
    <property type="term" value="P:regulation of cell shape"/>
    <property type="evidence" value="ECO:0007669"/>
    <property type="project" value="UniProtKB-UniRule"/>
</dbReference>
<keyword evidence="5 7" id="KW-0573">Peptidoglycan synthesis</keyword>
<reference evidence="10" key="1">
    <citation type="submission" date="2016-10" db="EMBL/GenBank/DDBJ databases">
        <authorList>
            <person name="Varghese N."/>
        </authorList>
    </citation>
    <scope>NUCLEOTIDE SEQUENCE [LARGE SCALE GENOMIC DNA]</scope>
    <source>
        <strain evidence="10">Nsp8</strain>
    </source>
</reference>
<dbReference type="OrthoDB" id="9809748at2"/>
<feature type="domain" description="L,D-TPase catalytic" evidence="8">
    <location>
        <begin position="155"/>
        <end position="290"/>
    </location>
</feature>
<dbReference type="InterPro" id="IPR005490">
    <property type="entry name" value="LD_TPept_cat_dom"/>
</dbReference>
<dbReference type="GO" id="GO:0016740">
    <property type="term" value="F:transferase activity"/>
    <property type="evidence" value="ECO:0007669"/>
    <property type="project" value="UniProtKB-KW"/>
</dbReference>
<evidence type="ECO:0000256" key="7">
    <source>
        <dbReference type="PROSITE-ProRule" id="PRU01373"/>
    </source>
</evidence>
<keyword evidence="10" id="KW-1185">Reference proteome</keyword>
<evidence type="ECO:0000256" key="1">
    <source>
        <dbReference type="ARBA" id="ARBA00004752"/>
    </source>
</evidence>
<evidence type="ECO:0000256" key="3">
    <source>
        <dbReference type="ARBA" id="ARBA00022679"/>
    </source>
</evidence>
<accession>A0A1I5DFB0</accession>
<gene>
    <name evidence="9" type="ORF">SAMN05216386_2314</name>
</gene>
<evidence type="ECO:0000256" key="6">
    <source>
        <dbReference type="ARBA" id="ARBA00023316"/>
    </source>
</evidence>
<dbReference type="PANTHER" id="PTHR36699">
    <property type="entry name" value="LD-TRANSPEPTIDASE"/>
    <property type="match status" value="1"/>
</dbReference>
<proteinExistence type="inferred from homology"/>
<dbReference type="RefSeq" id="WP_074797534.1">
    <property type="nucleotide sequence ID" value="NZ_FOVJ01000005.1"/>
</dbReference>
<dbReference type="SUPFAM" id="SSF54427">
    <property type="entry name" value="NTF2-like"/>
    <property type="match status" value="1"/>
</dbReference>
<dbReference type="PANTHER" id="PTHR36699:SF1">
    <property type="entry name" value="L,D-TRANSPEPTIDASE YAFK-RELATED"/>
    <property type="match status" value="1"/>
</dbReference>
<dbReference type="SUPFAM" id="SSF141523">
    <property type="entry name" value="L,D-transpeptidase catalytic domain-like"/>
    <property type="match status" value="1"/>
</dbReference>
<evidence type="ECO:0000256" key="5">
    <source>
        <dbReference type="ARBA" id="ARBA00022984"/>
    </source>
</evidence>
<evidence type="ECO:0000259" key="8">
    <source>
        <dbReference type="PROSITE" id="PS52029"/>
    </source>
</evidence>
<dbReference type="Pfam" id="PF24125">
    <property type="entry name" value="Cds6_C"/>
    <property type="match status" value="1"/>
</dbReference>
<dbReference type="Pfam" id="PF03734">
    <property type="entry name" value="YkuD"/>
    <property type="match status" value="1"/>
</dbReference>
<dbReference type="InterPro" id="IPR056203">
    <property type="entry name" value="Cds6_C"/>
</dbReference>
<sequence length="418" mass="46754">MKSPSGPISPGRSRSTGLFITTAFTTCAIALLGFLASGASATDHSALPGSLTVPETMLVKSLQEIGESRMDSALSGVEQLIKANPNFRLAHLIKGDLLLSRSRPISTMGDTSGVSQQHLADLREEARARLQRHRETIPRNMTPKYLVQMPSEQKYAVIADTGKSRLYIYENVGGHARYLADYYISSGKNGSQKLKEGDKKTPIGVYFVTANVPRQKLTDFYGGGAFPINYPNEWDKRNGRSGFGIWIHGTPSDTYSRPPRASDGCVVLSNDDLQTVGARLQVGITPVIISDKMEWVKPGDAASLRRKLTKHLENWRRDWESGNIEAYIRNYGRNFSSGNQNLMEWTRHKREVNTGKDWIKVGISNIGVFLYPGRDDLAVVNFDQEYSSNNLSNRIKKRQYWMKEDKKGPWKIIYESAA</sequence>
<organism evidence="9 10">
    <name type="scientific">Nitrosospira briensis</name>
    <dbReference type="NCBI Taxonomy" id="35799"/>
    <lineage>
        <taxon>Bacteria</taxon>
        <taxon>Pseudomonadati</taxon>
        <taxon>Pseudomonadota</taxon>
        <taxon>Betaproteobacteria</taxon>
        <taxon>Nitrosomonadales</taxon>
        <taxon>Nitrosomonadaceae</taxon>
        <taxon>Nitrosospira</taxon>
    </lineage>
</organism>
<keyword evidence="3" id="KW-0808">Transferase</keyword>
<dbReference type="UniPathway" id="UPA00219"/>
<comment type="pathway">
    <text evidence="1 7">Cell wall biogenesis; peptidoglycan biosynthesis.</text>
</comment>
<dbReference type="Proteomes" id="UP000183107">
    <property type="component" value="Unassembled WGS sequence"/>
</dbReference>
<dbReference type="CDD" id="cd16913">
    <property type="entry name" value="YkuD_like"/>
    <property type="match status" value="1"/>
</dbReference>
<dbReference type="Gene3D" id="2.40.440.10">
    <property type="entry name" value="L,D-transpeptidase catalytic domain-like"/>
    <property type="match status" value="1"/>
</dbReference>
<dbReference type="EMBL" id="FOVJ01000005">
    <property type="protein sequence ID" value="SFN97949.1"/>
    <property type="molecule type" value="Genomic_DNA"/>
</dbReference>
<dbReference type="STRING" id="1266925.GCA_000619905_02684"/>
<evidence type="ECO:0000313" key="10">
    <source>
        <dbReference type="Proteomes" id="UP000183107"/>
    </source>
</evidence>
<evidence type="ECO:0000313" key="9">
    <source>
        <dbReference type="EMBL" id="SFN97949.1"/>
    </source>
</evidence>
<keyword evidence="6 7" id="KW-0961">Cell wall biogenesis/degradation</keyword>
<keyword evidence="4 7" id="KW-0133">Cell shape</keyword>
<dbReference type="GO" id="GO:0009252">
    <property type="term" value="P:peptidoglycan biosynthetic process"/>
    <property type="evidence" value="ECO:0007669"/>
    <property type="project" value="UniProtKB-UniPathway"/>
</dbReference>